<feature type="transmembrane region" description="Helical" evidence="9">
    <location>
        <begin position="86"/>
        <end position="108"/>
    </location>
</feature>
<evidence type="ECO:0000256" key="3">
    <source>
        <dbReference type="ARBA" id="ARBA00022475"/>
    </source>
</evidence>
<organism evidence="11 12">
    <name type="scientific">Pseudoroseicyclus tamaricis</name>
    <dbReference type="NCBI Taxonomy" id="2705421"/>
    <lineage>
        <taxon>Bacteria</taxon>
        <taxon>Pseudomonadati</taxon>
        <taxon>Pseudomonadota</taxon>
        <taxon>Alphaproteobacteria</taxon>
        <taxon>Rhodobacterales</taxon>
        <taxon>Paracoccaceae</taxon>
        <taxon>Pseudoroseicyclus</taxon>
    </lineage>
</organism>
<dbReference type="InterPro" id="IPR018764">
    <property type="entry name" value="RskA_C"/>
</dbReference>
<keyword evidence="6 9" id="KW-0472">Membrane</keyword>
<evidence type="ECO:0000256" key="2">
    <source>
        <dbReference type="ARBA" id="ARBA00004236"/>
    </source>
</evidence>
<dbReference type="InterPro" id="IPR041916">
    <property type="entry name" value="Anti_sigma_zinc_sf"/>
</dbReference>
<dbReference type="GO" id="GO:0006417">
    <property type="term" value="P:regulation of translation"/>
    <property type="evidence" value="ECO:0007669"/>
    <property type="project" value="TreeGrafter"/>
</dbReference>
<dbReference type="InterPro" id="IPR051474">
    <property type="entry name" value="Anti-sigma-K/W_factor"/>
</dbReference>
<dbReference type="PANTHER" id="PTHR37461">
    <property type="entry name" value="ANTI-SIGMA-K FACTOR RSKA"/>
    <property type="match status" value="1"/>
</dbReference>
<dbReference type="Pfam" id="PF10099">
    <property type="entry name" value="RskA_C"/>
    <property type="match status" value="1"/>
</dbReference>
<evidence type="ECO:0000256" key="9">
    <source>
        <dbReference type="SAM" id="Phobius"/>
    </source>
</evidence>
<evidence type="ECO:0000313" key="12">
    <source>
        <dbReference type="Proteomes" id="UP000474757"/>
    </source>
</evidence>
<proteinExistence type="predicted"/>
<reference evidence="11 12" key="1">
    <citation type="submission" date="2020-02" db="EMBL/GenBank/DDBJ databases">
        <title>Pseudoroseicyclus tamarix, sp. nov., isolated from offshore sediment of a Tamarix chinensis forest.</title>
        <authorList>
            <person name="Gai Y."/>
        </authorList>
    </citation>
    <scope>NUCLEOTIDE SEQUENCE [LARGE SCALE GENOMIC DNA]</scope>
    <source>
        <strain evidence="11 12">CLL3-39</strain>
    </source>
</reference>
<dbReference type="Proteomes" id="UP000474757">
    <property type="component" value="Unassembled WGS sequence"/>
</dbReference>
<keyword evidence="4 9" id="KW-0812">Transmembrane</keyword>
<keyword evidence="12" id="KW-1185">Reference proteome</keyword>
<sequence length="227" mass="23309">MSDIGGPIGDDPRLTAAEYALGLLTGDEARAFEAEMAKDPALAAEALGWGERLARLAETEVPDVAPPKALRRKVERRVFGRSRRRPLWIGLGGLAAAAVVAVAVITVGPQFTPGAAQPEYVATVSSDDESLVMRAAYQSQTGLLDLVLESGEPPPGRVLELWAIAGDEAPVTLGILALGEHQVPLSPDLASALNSGLVLAITDEPPGGAPGGVPTGNIMAAAPLTSV</sequence>
<comment type="caution">
    <text evidence="11">The sequence shown here is derived from an EMBL/GenBank/DDBJ whole genome shotgun (WGS) entry which is preliminary data.</text>
</comment>
<protein>
    <recommendedName>
        <fullName evidence="8">Regulator of SigK</fullName>
    </recommendedName>
    <alternativeName>
        <fullName evidence="7">Sigma-K anti-sigma factor RskA</fullName>
    </alternativeName>
</protein>
<dbReference type="RefSeq" id="WP_163890185.1">
    <property type="nucleotide sequence ID" value="NZ_JAAFYS010000001.1"/>
</dbReference>
<dbReference type="AlphaFoldDB" id="A0A6B2K1C9"/>
<evidence type="ECO:0000256" key="5">
    <source>
        <dbReference type="ARBA" id="ARBA00022989"/>
    </source>
</evidence>
<keyword evidence="3" id="KW-1003">Cell membrane</keyword>
<evidence type="ECO:0000256" key="8">
    <source>
        <dbReference type="ARBA" id="ARBA00030803"/>
    </source>
</evidence>
<dbReference type="GO" id="GO:0016989">
    <property type="term" value="F:sigma factor antagonist activity"/>
    <property type="evidence" value="ECO:0007669"/>
    <property type="project" value="TreeGrafter"/>
</dbReference>
<evidence type="ECO:0000313" key="11">
    <source>
        <dbReference type="EMBL" id="NDV00146.1"/>
    </source>
</evidence>
<dbReference type="EMBL" id="JAAGAB010000001">
    <property type="protein sequence ID" value="NDV00146.1"/>
    <property type="molecule type" value="Genomic_DNA"/>
</dbReference>
<accession>A0A6B2K1C9</accession>
<evidence type="ECO:0000259" key="10">
    <source>
        <dbReference type="Pfam" id="PF10099"/>
    </source>
</evidence>
<evidence type="ECO:0000256" key="4">
    <source>
        <dbReference type="ARBA" id="ARBA00022692"/>
    </source>
</evidence>
<keyword evidence="5 9" id="KW-1133">Transmembrane helix</keyword>
<evidence type="ECO:0000256" key="6">
    <source>
        <dbReference type="ARBA" id="ARBA00023136"/>
    </source>
</evidence>
<evidence type="ECO:0000256" key="1">
    <source>
        <dbReference type="ARBA" id="ARBA00004167"/>
    </source>
</evidence>
<feature type="domain" description="Anti-sigma K factor RskA C-terminal" evidence="10">
    <location>
        <begin position="95"/>
        <end position="218"/>
    </location>
</feature>
<evidence type="ECO:0000256" key="7">
    <source>
        <dbReference type="ARBA" id="ARBA00029829"/>
    </source>
</evidence>
<dbReference type="GO" id="GO:0005886">
    <property type="term" value="C:plasma membrane"/>
    <property type="evidence" value="ECO:0007669"/>
    <property type="project" value="UniProtKB-SubCell"/>
</dbReference>
<name>A0A6B2K1C9_9RHOB</name>
<gene>
    <name evidence="11" type="ORF">GZA08_04080</name>
</gene>
<dbReference type="PANTHER" id="PTHR37461:SF1">
    <property type="entry name" value="ANTI-SIGMA-K FACTOR RSKA"/>
    <property type="match status" value="1"/>
</dbReference>
<dbReference type="Gene3D" id="1.10.10.1320">
    <property type="entry name" value="Anti-sigma factor, zinc-finger domain"/>
    <property type="match status" value="1"/>
</dbReference>
<comment type="subcellular location">
    <subcellularLocation>
        <location evidence="2">Cell membrane</location>
    </subcellularLocation>
    <subcellularLocation>
        <location evidence="1">Membrane</location>
        <topology evidence="1">Single-pass membrane protein</topology>
    </subcellularLocation>
</comment>